<name>A0ABW1LP69_9ACTN</name>
<dbReference type="PIRSF" id="PIRSF017082">
    <property type="entry name" value="YflP"/>
    <property type="match status" value="1"/>
</dbReference>
<dbReference type="PANTHER" id="PTHR42928:SF3">
    <property type="entry name" value="UPF0065 PROTEIN YFLP"/>
    <property type="match status" value="1"/>
</dbReference>
<gene>
    <name evidence="3" type="ORF">ACFPYL_18435</name>
</gene>
<dbReference type="InterPro" id="IPR042100">
    <property type="entry name" value="Bug_dom1"/>
</dbReference>
<dbReference type="CDD" id="cd07012">
    <property type="entry name" value="PBP2_Bug_TTT"/>
    <property type="match status" value="1"/>
</dbReference>
<evidence type="ECO:0000313" key="4">
    <source>
        <dbReference type="Proteomes" id="UP001596135"/>
    </source>
</evidence>
<dbReference type="Gene3D" id="3.40.190.150">
    <property type="entry name" value="Bordetella uptake gene, domain 1"/>
    <property type="match status" value="1"/>
</dbReference>
<dbReference type="Proteomes" id="UP001596135">
    <property type="component" value="Unassembled WGS sequence"/>
</dbReference>
<proteinExistence type="inferred from homology"/>
<dbReference type="Gene3D" id="3.40.190.10">
    <property type="entry name" value="Periplasmic binding protein-like II"/>
    <property type="match status" value="1"/>
</dbReference>
<dbReference type="SUPFAM" id="SSF53850">
    <property type="entry name" value="Periplasmic binding protein-like II"/>
    <property type="match status" value="1"/>
</dbReference>
<organism evidence="3 4">
    <name type="scientific">Nocardioides hankookensis</name>
    <dbReference type="NCBI Taxonomy" id="443157"/>
    <lineage>
        <taxon>Bacteria</taxon>
        <taxon>Bacillati</taxon>
        <taxon>Actinomycetota</taxon>
        <taxon>Actinomycetes</taxon>
        <taxon>Propionibacteriales</taxon>
        <taxon>Nocardioidaceae</taxon>
        <taxon>Nocardioides</taxon>
    </lineage>
</organism>
<dbReference type="Pfam" id="PF03401">
    <property type="entry name" value="TctC"/>
    <property type="match status" value="1"/>
</dbReference>
<dbReference type="PROSITE" id="PS51257">
    <property type="entry name" value="PROKAR_LIPOPROTEIN"/>
    <property type="match status" value="1"/>
</dbReference>
<dbReference type="RefSeq" id="WP_379157587.1">
    <property type="nucleotide sequence ID" value="NZ_JBHSRJ010000008.1"/>
</dbReference>
<evidence type="ECO:0000256" key="2">
    <source>
        <dbReference type="SAM" id="SignalP"/>
    </source>
</evidence>
<feature type="chain" id="PRO_5046872024" evidence="2">
    <location>
        <begin position="26"/>
        <end position="336"/>
    </location>
</feature>
<accession>A0ABW1LP69</accession>
<sequence length="336" mass="35827">MATRPRARRRPARAALAVLTALALAAATSSCGVTRGDDTKDVAMWIPNSPGGGYDQTGRAAVSVMEQDDVTGGNFEVTNILGAGGSVAMTRLMGAEGDEHTMMTVGLGVVGSLYSFGLEDRLDDATPLAQLIEDQEGVLVPADSPYQTIDDFVAAWKKDPRSIAVGGGSSPGGPDHLFPMQLAETVGIDPKDVLYVPYDGGGPLTSALVGKKIKVGFSGLGEFEGQIESGELRALAVSGEERLESDVLKDIPTLTESDIDLVFTNWRGVLAPPGISEKRRDELIAYLTEMHDSPEWQQTLEKYGWTDAFVTGDDFTSFLQEQDDRVASTLEELGLI</sequence>
<keyword evidence="2" id="KW-0732">Signal</keyword>
<protein>
    <submittedName>
        <fullName evidence="3">Bug family tripartite tricarboxylate transporter substrate binding protein</fullName>
    </submittedName>
</protein>
<reference evidence="4" key="1">
    <citation type="journal article" date="2019" name="Int. J. Syst. Evol. Microbiol.">
        <title>The Global Catalogue of Microorganisms (GCM) 10K type strain sequencing project: providing services to taxonomists for standard genome sequencing and annotation.</title>
        <authorList>
            <consortium name="The Broad Institute Genomics Platform"/>
            <consortium name="The Broad Institute Genome Sequencing Center for Infectious Disease"/>
            <person name="Wu L."/>
            <person name="Ma J."/>
        </authorList>
    </citation>
    <scope>NUCLEOTIDE SEQUENCE [LARGE SCALE GENOMIC DNA]</scope>
    <source>
        <strain evidence="4">CCUG 54522</strain>
    </source>
</reference>
<keyword evidence="4" id="KW-1185">Reference proteome</keyword>
<evidence type="ECO:0000313" key="3">
    <source>
        <dbReference type="EMBL" id="MFC6045072.1"/>
    </source>
</evidence>
<comment type="similarity">
    <text evidence="1">Belongs to the UPF0065 (bug) family.</text>
</comment>
<dbReference type="PANTHER" id="PTHR42928">
    <property type="entry name" value="TRICARBOXYLATE-BINDING PROTEIN"/>
    <property type="match status" value="1"/>
</dbReference>
<comment type="caution">
    <text evidence="3">The sequence shown here is derived from an EMBL/GenBank/DDBJ whole genome shotgun (WGS) entry which is preliminary data.</text>
</comment>
<evidence type="ECO:0000256" key="1">
    <source>
        <dbReference type="ARBA" id="ARBA00006987"/>
    </source>
</evidence>
<dbReference type="InterPro" id="IPR005064">
    <property type="entry name" value="BUG"/>
</dbReference>
<feature type="signal peptide" evidence="2">
    <location>
        <begin position="1"/>
        <end position="25"/>
    </location>
</feature>
<dbReference type="EMBL" id="JBHSRJ010000008">
    <property type="protein sequence ID" value="MFC6045072.1"/>
    <property type="molecule type" value="Genomic_DNA"/>
</dbReference>